<reference evidence="1" key="1">
    <citation type="journal article" date="2021" name="Proc. Natl. Acad. Sci. U.S.A.">
        <title>A Catalog of Tens of Thousands of Viruses from Human Metagenomes Reveals Hidden Associations with Chronic Diseases.</title>
        <authorList>
            <person name="Tisza M.J."/>
            <person name="Buck C.B."/>
        </authorList>
    </citation>
    <scope>NUCLEOTIDE SEQUENCE</scope>
    <source>
        <strain evidence="1">Ctgr818</strain>
    </source>
</reference>
<sequence>MLKRKTISKKELPHFGGAFLIYSSSIYGNSTTVQPNSLIFNYIIKY</sequence>
<organism evidence="1">
    <name type="scientific">Myoviridae sp. ctgr818</name>
    <dbReference type="NCBI Taxonomy" id="2825150"/>
    <lineage>
        <taxon>Viruses</taxon>
        <taxon>Duplodnaviria</taxon>
        <taxon>Heunggongvirae</taxon>
        <taxon>Uroviricota</taxon>
        <taxon>Caudoviricetes</taxon>
    </lineage>
</organism>
<evidence type="ECO:0000313" key="1">
    <source>
        <dbReference type="EMBL" id="DAE04838.1"/>
    </source>
</evidence>
<proteinExistence type="predicted"/>
<name>A0A8S5PCN7_9CAUD</name>
<accession>A0A8S5PCN7</accession>
<protein>
    <submittedName>
        <fullName evidence="1">Uncharacterized protein</fullName>
    </submittedName>
</protein>
<dbReference type="EMBL" id="BK015395">
    <property type="protein sequence ID" value="DAE04838.1"/>
    <property type="molecule type" value="Genomic_DNA"/>
</dbReference>